<reference evidence="1" key="1">
    <citation type="submission" date="2020-03" db="EMBL/GenBank/DDBJ databases">
        <title>Castanea mollissima Vanexum genome sequencing.</title>
        <authorList>
            <person name="Staton M."/>
        </authorList>
    </citation>
    <scope>NUCLEOTIDE SEQUENCE</scope>
    <source>
        <tissue evidence="1">Leaf</tissue>
    </source>
</reference>
<accession>A0A8J4VD14</accession>
<dbReference type="EMBL" id="JRKL02005520">
    <property type="protein sequence ID" value="KAF3950335.1"/>
    <property type="molecule type" value="Genomic_DNA"/>
</dbReference>
<gene>
    <name evidence="1" type="ORF">CMV_023895</name>
</gene>
<dbReference type="AlphaFoldDB" id="A0A8J4VD14"/>
<evidence type="ECO:0000313" key="1">
    <source>
        <dbReference type="EMBL" id="KAF3950335.1"/>
    </source>
</evidence>
<name>A0A8J4VD14_9ROSI</name>
<comment type="caution">
    <text evidence="1">The sequence shown here is derived from an EMBL/GenBank/DDBJ whole genome shotgun (WGS) entry which is preliminary data.</text>
</comment>
<evidence type="ECO:0000313" key="2">
    <source>
        <dbReference type="Proteomes" id="UP000737018"/>
    </source>
</evidence>
<proteinExistence type="predicted"/>
<protein>
    <submittedName>
        <fullName evidence="1">Uncharacterized protein</fullName>
    </submittedName>
</protein>
<sequence length="130" mass="14992">MVEGTWNYDGIEQSQNWKDKITRSFPDEQDGKLTMTLPSSLTQLTIDCPKLASHPEKCLPPSLLQLYIKDCPLLKQHCKKGRREWSKIANALVFRLMGGLSMRWRRGSNKKIVKQIAIFTHNSYSFLPVL</sequence>
<organism evidence="1 2">
    <name type="scientific">Castanea mollissima</name>
    <name type="common">Chinese chestnut</name>
    <dbReference type="NCBI Taxonomy" id="60419"/>
    <lineage>
        <taxon>Eukaryota</taxon>
        <taxon>Viridiplantae</taxon>
        <taxon>Streptophyta</taxon>
        <taxon>Embryophyta</taxon>
        <taxon>Tracheophyta</taxon>
        <taxon>Spermatophyta</taxon>
        <taxon>Magnoliopsida</taxon>
        <taxon>eudicotyledons</taxon>
        <taxon>Gunneridae</taxon>
        <taxon>Pentapetalae</taxon>
        <taxon>rosids</taxon>
        <taxon>fabids</taxon>
        <taxon>Fagales</taxon>
        <taxon>Fagaceae</taxon>
        <taxon>Castanea</taxon>
    </lineage>
</organism>
<keyword evidence="2" id="KW-1185">Reference proteome</keyword>
<dbReference type="Proteomes" id="UP000737018">
    <property type="component" value="Unassembled WGS sequence"/>
</dbReference>
<dbReference type="OrthoDB" id="998006at2759"/>